<reference evidence="1 2" key="1">
    <citation type="submission" date="2017-10" db="EMBL/GenBank/DDBJ databases">
        <title>Comparative genomics in systemic dimorphic fungi from Ajellomycetaceae.</title>
        <authorList>
            <person name="Munoz J.F."/>
            <person name="Mcewen J.G."/>
            <person name="Clay O.K."/>
            <person name="Cuomo C.A."/>
        </authorList>
    </citation>
    <scope>NUCLEOTIDE SEQUENCE [LARGE SCALE GENOMIC DNA]</scope>
    <source>
        <strain evidence="1 2">UAMH7299</strain>
    </source>
</reference>
<dbReference type="STRING" id="1447883.A0A2B7XYE9"/>
<dbReference type="AlphaFoldDB" id="A0A2B7XYE9"/>
<name>A0A2B7XYE9_POLH7</name>
<organism evidence="1 2">
    <name type="scientific">Polytolypa hystricis (strain UAMH7299)</name>
    <dbReference type="NCBI Taxonomy" id="1447883"/>
    <lineage>
        <taxon>Eukaryota</taxon>
        <taxon>Fungi</taxon>
        <taxon>Dikarya</taxon>
        <taxon>Ascomycota</taxon>
        <taxon>Pezizomycotina</taxon>
        <taxon>Eurotiomycetes</taxon>
        <taxon>Eurotiomycetidae</taxon>
        <taxon>Onygenales</taxon>
        <taxon>Onygenales incertae sedis</taxon>
        <taxon>Polytolypa</taxon>
    </lineage>
</organism>
<protein>
    <submittedName>
        <fullName evidence="1">Uncharacterized protein</fullName>
    </submittedName>
</protein>
<dbReference type="OrthoDB" id="2142759at2759"/>
<gene>
    <name evidence="1" type="ORF">AJ80_06189</name>
</gene>
<keyword evidence="2" id="KW-1185">Reference proteome</keyword>
<evidence type="ECO:0000313" key="1">
    <source>
        <dbReference type="EMBL" id="PGH13801.1"/>
    </source>
</evidence>
<dbReference type="EMBL" id="PDNA01000100">
    <property type="protein sequence ID" value="PGH13801.1"/>
    <property type="molecule type" value="Genomic_DNA"/>
</dbReference>
<dbReference type="Proteomes" id="UP000224634">
    <property type="component" value="Unassembled WGS sequence"/>
</dbReference>
<accession>A0A2B7XYE9</accession>
<comment type="caution">
    <text evidence="1">The sequence shown here is derived from an EMBL/GenBank/DDBJ whole genome shotgun (WGS) entry which is preliminary data.</text>
</comment>
<proteinExistence type="predicted"/>
<sequence>MEQNGYKIIYFCPDPFGMDGTALDPVCRNLADSHRVSDEILRWHFRQAVLENMRGAGEPIFEHYFPPGTDTLAEMRTEPYGEAVV</sequence>
<evidence type="ECO:0000313" key="2">
    <source>
        <dbReference type="Proteomes" id="UP000224634"/>
    </source>
</evidence>